<dbReference type="Gene3D" id="1.10.510.10">
    <property type="entry name" value="Transferase(Phosphotransferase) domain 1"/>
    <property type="match status" value="1"/>
</dbReference>
<dbReference type="EMBL" id="HADY01003403">
    <property type="protein sequence ID" value="SBP41888.1"/>
    <property type="molecule type" value="Transcribed_RNA"/>
</dbReference>
<dbReference type="AlphaFoldDB" id="A0A1A7ZHE4"/>
<name>A0A1A7ZHE4_NOTFU</name>
<organism evidence="2">
    <name type="scientific">Nothobranchius furzeri</name>
    <name type="common">Turquoise killifish</name>
    <dbReference type="NCBI Taxonomy" id="105023"/>
    <lineage>
        <taxon>Eukaryota</taxon>
        <taxon>Metazoa</taxon>
        <taxon>Chordata</taxon>
        <taxon>Craniata</taxon>
        <taxon>Vertebrata</taxon>
        <taxon>Euteleostomi</taxon>
        <taxon>Actinopterygii</taxon>
        <taxon>Neopterygii</taxon>
        <taxon>Teleostei</taxon>
        <taxon>Neoteleostei</taxon>
        <taxon>Acanthomorphata</taxon>
        <taxon>Ovalentaria</taxon>
        <taxon>Atherinomorphae</taxon>
        <taxon>Cyprinodontiformes</taxon>
        <taxon>Nothobranchiidae</taxon>
        <taxon>Nothobranchius</taxon>
    </lineage>
</organism>
<dbReference type="PROSITE" id="PS50011">
    <property type="entry name" value="PROTEIN_KINASE_DOM"/>
    <property type="match status" value="1"/>
</dbReference>
<reference evidence="2" key="1">
    <citation type="submission" date="2016-05" db="EMBL/GenBank/DDBJ databases">
        <authorList>
            <person name="Lavstsen T."/>
            <person name="Jespersen J.S."/>
        </authorList>
    </citation>
    <scope>NUCLEOTIDE SEQUENCE</scope>
    <source>
        <tissue evidence="2">Brain</tissue>
    </source>
</reference>
<sequence>PVGRLIADGDQLLSSAGVPLSKVLGFKGGRVELPRELSQVLKSRLWGQQAHNRKTRRTEGTWAPELIFGLPYSEALDIWSLGCVMSEMVFKCKPFPGADEDEVISNSV</sequence>
<dbReference type="Pfam" id="PF00069">
    <property type="entry name" value="Pkinase"/>
    <property type="match status" value="1"/>
</dbReference>
<reference evidence="2" key="2">
    <citation type="submission" date="2016-06" db="EMBL/GenBank/DDBJ databases">
        <title>The genome of a short-lived fish provides insights into sex chromosome evolution and the genetic control of aging.</title>
        <authorList>
            <person name="Reichwald K."/>
            <person name="Felder M."/>
            <person name="Petzold A."/>
            <person name="Koch P."/>
            <person name="Groth M."/>
            <person name="Platzer M."/>
        </authorList>
    </citation>
    <scope>NUCLEOTIDE SEQUENCE</scope>
    <source>
        <tissue evidence="2">Brain</tissue>
    </source>
</reference>
<feature type="non-terminal residue" evidence="2">
    <location>
        <position position="1"/>
    </location>
</feature>
<dbReference type="GO" id="GO:0005524">
    <property type="term" value="F:ATP binding"/>
    <property type="evidence" value="ECO:0007669"/>
    <property type="project" value="InterPro"/>
</dbReference>
<dbReference type="GO" id="GO:0004672">
    <property type="term" value="F:protein kinase activity"/>
    <property type="evidence" value="ECO:0007669"/>
    <property type="project" value="InterPro"/>
</dbReference>
<gene>
    <name evidence="2" type="primary">Nfu_g_1_009858</name>
</gene>
<feature type="domain" description="Protein kinase" evidence="1">
    <location>
        <begin position="1"/>
        <end position="108"/>
    </location>
</feature>
<protein>
    <recommendedName>
        <fullName evidence="1">Protein kinase domain-containing protein</fullName>
    </recommendedName>
</protein>
<dbReference type="SUPFAM" id="SSF56112">
    <property type="entry name" value="Protein kinase-like (PK-like)"/>
    <property type="match status" value="1"/>
</dbReference>
<dbReference type="InterPro" id="IPR000719">
    <property type="entry name" value="Prot_kinase_dom"/>
</dbReference>
<proteinExistence type="predicted"/>
<evidence type="ECO:0000259" key="1">
    <source>
        <dbReference type="PROSITE" id="PS50011"/>
    </source>
</evidence>
<accession>A0A1A7ZHE4</accession>
<dbReference type="InterPro" id="IPR011009">
    <property type="entry name" value="Kinase-like_dom_sf"/>
</dbReference>
<evidence type="ECO:0000313" key="2">
    <source>
        <dbReference type="EMBL" id="SBP41888.1"/>
    </source>
</evidence>